<keyword evidence="1" id="KW-1185">Reference proteome</keyword>
<proteinExistence type="predicted"/>
<dbReference type="Proteomes" id="UP000008854">
    <property type="component" value="Unassembled WGS sequence"/>
</dbReference>
<evidence type="ECO:0000313" key="2">
    <source>
        <dbReference type="WBParaSite" id="Smp_344280.1"/>
    </source>
</evidence>
<dbReference type="AlphaFoldDB" id="A0A5K4FE45"/>
<reference evidence="1" key="1">
    <citation type="journal article" date="2012" name="PLoS Negl. Trop. Dis.">
        <title>A systematically improved high quality genome and transcriptome of the human blood fluke Schistosoma mansoni.</title>
        <authorList>
            <person name="Protasio A.V."/>
            <person name="Tsai I.J."/>
            <person name="Babbage A."/>
            <person name="Nichol S."/>
            <person name="Hunt M."/>
            <person name="Aslett M.A."/>
            <person name="De Silva N."/>
            <person name="Velarde G.S."/>
            <person name="Anderson T.J."/>
            <person name="Clark R.C."/>
            <person name="Davidson C."/>
            <person name="Dillon G.P."/>
            <person name="Holroyd N.E."/>
            <person name="LoVerde P.T."/>
            <person name="Lloyd C."/>
            <person name="McQuillan J."/>
            <person name="Oliveira G."/>
            <person name="Otto T.D."/>
            <person name="Parker-Manuel S.J."/>
            <person name="Quail M.A."/>
            <person name="Wilson R.A."/>
            <person name="Zerlotini A."/>
            <person name="Dunne D.W."/>
            <person name="Berriman M."/>
        </authorList>
    </citation>
    <scope>NUCLEOTIDE SEQUENCE [LARGE SCALE GENOMIC DNA]</scope>
    <source>
        <strain evidence="1">Puerto Rican</strain>
    </source>
</reference>
<accession>A0A5K4FE45</accession>
<evidence type="ECO:0000313" key="1">
    <source>
        <dbReference type="Proteomes" id="UP000008854"/>
    </source>
</evidence>
<dbReference type="WBParaSite" id="Smp_344280.1">
    <property type="protein sequence ID" value="Smp_344280.1"/>
    <property type="gene ID" value="Smp_344280"/>
</dbReference>
<reference evidence="2" key="2">
    <citation type="submission" date="2019-11" db="UniProtKB">
        <authorList>
            <consortium name="WormBaseParasite"/>
        </authorList>
    </citation>
    <scope>IDENTIFICATION</scope>
    <source>
        <strain evidence="2">Puerto Rican</strain>
    </source>
</reference>
<protein>
    <submittedName>
        <fullName evidence="2">Tektin</fullName>
    </submittedName>
</protein>
<dbReference type="InParanoid" id="A0A5K4FE45"/>
<organism evidence="1 2">
    <name type="scientific">Schistosoma mansoni</name>
    <name type="common">Blood fluke</name>
    <dbReference type="NCBI Taxonomy" id="6183"/>
    <lineage>
        <taxon>Eukaryota</taxon>
        <taxon>Metazoa</taxon>
        <taxon>Spiralia</taxon>
        <taxon>Lophotrochozoa</taxon>
        <taxon>Platyhelminthes</taxon>
        <taxon>Trematoda</taxon>
        <taxon>Digenea</taxon>
        <taxon>Strigeidida</taxon>
        <taxon>Schistosomatoidea</taxon>
        <taxon>Schistosomatidae</taxon>
        <taxon>Schistosoma</taxon>
    </lineage>
</organism>
<name>A0A5K4FE45_SCHMA</name>
<sequence length="241" mass="28906">MTYQTTPYMKPLVSLRYRTYSNSQCEHDKNNVLLEKVNIPKLDEECEKINVNIINLRRVRHEMCLIYQQFAQCALYENDEEKLNQAIYQLKSELENFNWKLERSYRYKMKINLLPNFTENLTHCNVELFNRINELCSVLIKTSDNLQNYILSYTKHLLEYKSDFLSAAQFRFIRPIDLQIDESLKDDSIINDQIDKIRTYQTNINNSRILLNEVDRMNQRIKYIFRNLLKSTADYLISPSS</sequence>